<sequence>MRFSTSLIHKQCVVIGGGSSGFGAALAAQRGGASVLLADRHGYLGGMGTAAGLSCYLNHHSGTQNLSGAIYREFVRRQNERGMHYYDPVSQGDFFEPESCKVTMERLFLEAGGECLFHVMLTSVERVEDGWLVTFVHKGGSTQVRCRYLVDTTGDGDACALAGAEMTHGRRSDSKTQPMSMVVQLGGFDPNVWQDAGLPMVNGKYAVAGDHFSDEVADAYQQGLWSIPRNEIAMIWSMPCDPTRVTINGTRINGLSSCCAKETTLAEIEGRRQAEELCSFFIRYVPGFSRAYLLQTGPQIGVRESRRIIGRAVLMDSDVRDGRIPESSVTLCCYPIDVHNPEGSDTQFEMMEGVASAYGIPWECLVPKGIENLAVAGRCISATHEAAGSFRVMPTCMTLGEAAGTAVALASQGKANLSDISGYEIRQVMENALIDAGESGLSSIYENLKSINPVG</sequence>
<dbReference type="AlphaFoldDB" id="A0A8J3GE89"/>
<evidence type="ECO:0000256" key="3">
    <source>
        <dbReference type="ARBA" id="ARBA00023002"/>
    </source>
</evidence>
<gene>
    <name evidence="6" type="ORF">GCM10007047_17820</name>
</gene>
<keyword evidence="7" id="KW-1185">Reference proteome</keyword>
<evidence type="ECO:0000256" key="4">
    <source>
        <dbReference type="ARBA" id="ARBA00023004"/>
    </source>
</evidence>
<dbReference type="RefSeq" id="WP_189514219.1">
    <property type="nucleotide sequence ID" value="NZ_BMXG01000009.1"/>
</dbReference>
<dbReference type="GO" id="GO:0046872">
    <property type="term" value="F:metal ion binding"/>
    <property type="evidence" value="ECO:0007669"/>
    <property type="project" value="UniProtKB-KW"/>
</dbReference>
<evidence type="ECO:0000313" key="6">
    <source>
        <dbReference type="EMBL" id="GHC01685.1"/>
    </source>
</evidence>
<dbReference type="PANTHER" id="PTHR43498">
    <property type="entry name" value="FERREDOXIN:COB-COM HETERODISULFIDE REDUCTASE SUBUNIT A"/>
    <property type="match status" value="1"/>
</dbReference>
<dbReference type="PANTHER" id="PTHR43498:SF1">
    <property type="entry name" value="COB--COM HETERODISULFIDE REDUCTASE IRON-SULFUR SUBUNIT A"/>
    <property type="match status" value="1"/>
</dbReference>
<dbReference type="Pfam" id="PF12831">
    <property type="entry name" value="FAD_oxidored"/>
    <property type="match status" value="1"/>
</dbReference>
<name>A0A8J3GE89_9BACT</name>
<dbReference type="GO" id="GO:0051539">
    <property type="term" value="F:4 iron, 4 sulfur cluster binding"/>
    <property type="evidence" value="ECO:0007669"/>
    <property type="project" value="UniProtKB-KW"/>
</dbReference>
<keyword evidence="5" id="KW-0411">Iron-sulfur</keyword>
<dbReference type="GO" id="GO:0016491">
    <property type="term" value="F:oxidoreductase activity"/>
    <property type="evidence" value="ECO:0007669"/>
    <property type="project" value="UniProtKB-KW"/>
</dbReference>
<evidence type="ECO:0000313" key="7">
    <source>
        <dbReference type="Proteomes" id="UP000642829"/>
    </source>
</evidence>
<organism evidence="6 7">
    <name type="scientific">Cerasicoccus arenae</name>
    <dbReference type="NCBI Taxonomy" id="424488"/>
    <lineage>
        <taxon>Bacteria</taxon>
        <taxon>Pseudomonadati</taxon>
        <taxon>Verrucomicrobiota</taxon>
        <taxon>Opitutia</taxon>
        <taxon>Puniceicoccales</taxon>
        <taxon>Cerasicoccaceae</taxon>
        <taxon>Cerasicoccus</taxon>
    </lineage>
</organism>
<dbReference type="Proteomes" id="UP000642829">
    <property type="component" value="Unassembled WGS sequence"/>
</dbReference>
<proteinExistence type="predicted"/>
<keyword evidence="2" id="KW-0479">Metal-binding</keyword>
<evidence type="ECO:0008006" key="8">
    <source>
        <dbReference type="Google" id="ProtNLM"/>
    </source>
</evidence>
<dbReference type="EMBL" id="BMXG01000009">
    <property type="protein sequence ID" value="GHC01685.1"/>
    <property type="molecule type" value="Genomic_DNA"/>
</dbReference>
<dbReference type="Gene3D" id="3.50.50.60">
    <property type="entry name" value="FAD/NAD(P)-binding domain"/>
    <property type="match status" value="1"/>
</dbReference>
<reference evidence="6" key="2">
    <citation type="submission" date="2020-09" db="EMBL/GenBank/DDBJ databases">
        <authorList>
            <person name="Sun Q."/>
            <person name="Kim S."/>
        </authorList>
    </citation>
    <scope>NUCLEOTIDE SEQUENCE</scope>
    <source>
        <strain evidence="6">KCTC 12870</strain>
    </source>
</reference>
<protein>
    <recommendedName>
        <fullName evidence="8">FAD-dependent oxidoreductase</fullName>
    </recommendedName>
</protein>
<comment type="caution">
    <text evidence="6">The sequence shown here is derived from an EMBL/GenBank/DDBJ whole genome shotgun (WGS) entry which is preliminary data.</text>
</comment>
<evidence type="ECO:0000256" key="1">
    <source>
        <dbReference type="ARBA" id="ARBA00022485"/>
    </source>
</evidence>
<accession>A0A8J3GE89</accession>
<keyword evidence="4" id="KW-0408">Iron</keyword>
<dbReference type="InterPro" id="IPR036188">
    <property type="entry name" value="FAD/NAD-bd_sf"/>
</dbReference>
<dbReference type="InterPro" id="IPR039650">
    <property type="entry name" value="HdrA-like"/>
</dbReference>
<keyword evidence="3" id="KW-0560">Oxidoreductase</keyword>
<dbReference type="SUPFAM" id="SSF51905">
    <property type="entry name" value="FAD/NAD(P)-binding domain"/>
    <property type="match status" value="1"/>
</dbReference>
<evidence type="ECO:0000256" key="2">
    <source>
        <dbReference type="ARBA" id="ARBA00022723"/>
    </source>
</evidence>
<evidence type="ECO:0000256" key="5">
    <source>
        <dbReference type="ARBA" id="ARBA00023014"/>
    </source>
</evidence>
<keyword evidence="1" id="KW-0004">4Fe-4S</keyword>
<reference evidence="6" key="1">
    <citation type="journal article" date="2014" name="Int. J. Syst. Evol. Microbiol.">
        <title>Complete genome sequence of Corynebacterium casei LMG S-19264T (=DSM 44701T), isolated from a smear-ripened cheese.</title>
        <authorList>
            <consortium name="US DOE Joint Genome Institute (JGI-PGF)"/>
            <person name="Walter F."/>
            <person name="Albersmeier A."/>
            <person name="Kalinowski J."/>
            <person name="Ruckert C."/>
        </authorList>
    </citation>
    <scope>NUCLEOTIDE SEQUENCE</scope>
    <source>
        <strain evidence="6">KCTC 12870</strain>
    </source>
</reference>